<proteinExistence type="predicted"/>
<dbReference type="Proteomes" id="UP001596083">
    <property type="component" value="Unassembled WGS sequence"/>
</dbReference>
<evidence type="ECO:0000313" key="2">
    <source>
        <dbReference type="EMBL" id="MFC5724188.1"/>
    </source>
</evidence>
<evidence type="ECO:0000259" key="1">
    <source>
        <dbReference type="Pfam" id="PF13701"/>
    </source>
</evidence>
<reference evidence="3" key="1">
    <citation type="journal article" date="2019" name="Int. J. Syst. Evol. Microbiol.">
        <title>The Global Catalogue of Microorganisms (GCM) 10K type strain sequencing project: providing services to taxonomists for standard genome sequencing and annotation.</title>
        <authorList>
            <consortium name="The Broad Institute Genomics Platform"/>
            <consortium name="The Broad Institute Genome Sequencing Center for Infectious Disease"/>
            <person name="Wu L."/>
            <person name="Ma J."/>
        </authorList>
    </citation>
    <scope>NUCLEOTIDE SEQUENCE [LARGE SCALE GENOMIC DNA]</scope>
    <source>
        <strain evidence="3">CGMCC 4.7304</strain>
    </source>
</reference>
<dbReference type="InterPro" id="IPR025668">
    <property type="entry name" value="Tnp_DDE_dom"/>
</dbReference>
<evidence type="ECO:0000313" key="3">
    <source>
        <dbReference type="Proteomes" id="UP001596083"/>
    </source>
</evidence>
<dbReference type="EMBL" id="JBHSPB010000024">
    <property type="protein sequence ID" value="MFC5724188.1"/>
    <property type="molecule type" value="Genomic_DNA"/>
</dbReference>
<name>A0ABW0ZB29_9ACTN</name>
<sequence length="105" mass="10538">MPHSGGTGRGGCGPDAAVTFKKTFGFHPLAAWHANTTECLAMLLRPGNADANTVADHIAVLTGALAQIPGSSAAKILVRADGVGATHALLEHLEALSLFSVAAPG</sequence>
<accession>A0ABW0ZB29</accession>
<organism evidence="2 3">
    <name type="scientific">Streptomyces gamaensis</name>
    <dbReference type="NCBI Taxonomy" id="1763542"/>
    <lineage>
        <taxon>Bacteria</taxon>
        <taxon>Bacillati</taxon>
        <taxon>Actinomycetota</taxon>
        <taxon>Actinomycetes</taxon>
        <taxon>Kitasatosporales</taxon>
        <taxon>Streptomycetaceae</taxon>
        <taxon>Streptomyces</taxon>
    </lineage>
</organism>
<comment type="caution">
    <text evidence="2">The sequence shown here is derived from an EMBL/GenBank/DDBJ whole genome shotgun (WGS) entry which is preliminary data.</text>
</comment>
<gene>
    <name evidence="2" type="ORF">ACFP1Z_28920</name>
</gene>
<feature type="domain" description="Transposase DDE" evidence="1">
    <location>
        <begin position="19"/>
        <end position="98"/>
    </location>
</feature>
<keyword evidence="3" id="KW-1185">Reference proteome</keyword>
<dbReference type="Pfam" id="PF13701">
    <property type="entry name" value="DDE_Tnp_1_4"/>
    <property type="match status" value="1"/>
</dbReference>
<protein>
    <submittedName>
        <fullName evidence="2">Transposase</fullName>
    </submittedName>
</protein>